<evidence type="ECO:0000313" key="2">
    <source>
        <dbReference type="Proteomes" id="UP000824037"/>
    </source>
</evidence>
<dbReference type="PROSITE" id="PS51257">
    <property type="entry name" value="PROKAR_LIPOPROTEIN"/>
    <property type="match status" value="1"/>
</dbReference>
<sequence length="457" mass="49678">MSRTGDRTGRLPSRRQFAGLTASAVALSAAACRADTDRSGTPDGVLSGDLLVWTSFTQGPRAEWMEHMAQKFEEAHPDVRVTIETFSWPDFYTKWTMGLAAGQVPDISSALPTHVAELLSVQALAPVDDVIDEIGRDRFAEAALAEGQVDGASYSVPLYTHAQVMWYRTDLLEDAGLEVPTTWEELRHAAEVLTSDDVYGLSVPLGSSDMMATRFLNYYVQSAGERLLNDDGSANLTSPAVLDGIAYWVDMYRSTSPEGSINYDVLQQATLYYQGRTAFDFNSGFQIGGVQDTSPDLLEYVAAAPLPRLTDNDPLYGGETSNTPMVVWEASSMQEEAKAFLLSLYETEEYIEFLHSVPGGMLPALADISDEPAYLDDPVLDQFADTVEVIDEAVPRGSAIGMENGPTVQASIMTGQGIIEGLFQDIVLNGRPIAEAAQDAEEQLNSLFEMAGVEFGQ</sequence>
<evidence type="ECO:0000313" key="1">
    <source>
        <dbReference type="EMBL" id="HIZ36748.1"/>
    </source>
</evidence>
<dbReference type="CDD" id="cd13585">
    <property type="entry name" value="PBP2_TMBP_like"/>
    <property type="match status" value="1"/>
</dbReference>
<accession>A0A9D2EFB1</accession>
<dbReference type="EMBL" id="DXBY01000228">
    <property type="protein sequence ID" value="HIZ36748.1"/>
    <property type="molecule type" value="Genomic_DNA"/>
</dbReference>
<dbReference type="Pfam" id="PF01547">
    <property type="entry name" value="SBP_bac_1"/>
    <property type="match status" value="1"/>
</dbReference>
<organism evidence="1 2">
    <name type="scientific">Candidatus Ruania gallistercoris</name>
    <dbReference type="NCBI Taxonomy" id="2838746"/>
    <lineage>
        <taxon>Bacteria</taxon>
        <taxon>Bacillati</taxon>
        <taxon>Actinomycetota</taxon>
        <taxon>Actinomycetes</taxon>
        <taxon>Micrococcales</taxon>
        <taxon>Ruaniaceae</taxon>
        <taxon>Ruania</taxon>
    </lineage>
</organism>
<dbReference type="PANTHER" id="PTHR43649:SF12">
    <property type="entry name" value="DIACETYLCHITOBIOSE BINDING PROTEIN DASA"/>
    <property type="match status" value="1"/>
</dbReference>
<protein>
    <submittedName>
        <fullName evidence="1">Sugar ABC transporter substrate-binding protein</fullName>
    </submittedName>
</protein>
<gene>
    <name evidence="1" type="ORF">H9815_13320</name>
</gene>
<reference evidence="1" key="1">
    <citation type="journal article" date="2021" name="PeerJ">
        <title>Extensive microbial diversity within the chicken gut microbiome revealed by metagenomics and culture.</title>
        <authorList>
            <person name="Gilroy R."/>
            <person name="Ravi A."/>
            <person name="Getino M."/>
            <person name="Pursley I."/>
            <person name="Horton D.L."/>
            <person name="Alikhan N.F."/>
            <person name="Baker D."/>
            <person name="Gharbi K."/>
            <person name="Hall N."/>
            <person name="Watson M."/>
            <person name="Adriaenssens E.M."/>
            <person name="Foster-Nyarko E."/>
            <person name="Jarju S."/>
            <person name="Secka A."/>
            <person name="Antonio M."/>
            <person name="Oren A."/>
            <person name="Chaudhuri R.R."/>
            <person name="La Ragione R."/>
            <person name="Hildebrand F."/>
            <person name="Pallen M.J."/>
        </authorList>
    </citation>
    <scope>NUCLEOTIDE SEQUENCE</scope>
    <source>
        <strain evidence="1">ChiGjej4B4-7305</strain>
    </source>
</reference>
<dbReference type="SUPFAM" id="SSF53850">
    <property type="entry name" value="Periplasmic binding protein-like II"/>
    <property type="match status" value="1"/>
</dbReference>
<comment type="caution">
    <text evidence="1">The sequence shown here is derived from an EMBL/GenBank/DDBJ whole genome shotgun (WGS) entry which is preliminary data.</text>
</comment>
<name>A0A9D2EFB1_9MICO</name>
<dbReference type="PANTHER" id="PTHR43649">
    <property type="entry name" value="ARABINOSE-BINDING PROTEIN-RELATED"/>
    <property type="match status" value="1"/>
</dbReference>
<dbReference type="InterPro" id="IPR050490">
    <property type="entry name" value="Bact_solute-bd_prot1"/>
</dbReference>
<reference evidence="1" key="2">
    <citation type="submission" date="2021-04" db="EMBL/GenBank/DDBJ databases">
        <authorList>
            <person name="Gilroy R."/>
        </authorList>
    </citation>
    <scope>NUCLEOTIDE SEQUENCE</scope>
    <source>
        <strain evidence="1">ChiGjej4B4-7305</strain>
    </source>
</reference>
<dbReference type="Proteomes" id="UP000824037">
    <property type="component" value="Unassembled WGS sequence"/>
</dbReference>
<dbReference type="InterPro" id="IPR006059">
    <property type="entry name" value="SBP"/>
</dbReference>
<dbReference type="Gene3D" id="3.40.190.10">
    <property type="entry name" value="Periplasmic binding protein-like II"/>
    <property type="match status" value="2"/>
</dbReference>
<proteinExistence type="predicted"/>
<dbReference type="AlphaFoldDB" id="A0A9D2EFB1"/>